<evidence type="ECO:0000313" key="1">
    <source>
        <dbReference type="EMBL" id="GAA1854568.1"/>
    </source>
</evidence>
<comment type="caution">
    <text evidence="1">The sequence shown here is derived from an EMBL/GenBank/DDBJ whole genome shotgun (WGS) entry which is preliminary data.</text>
</comment>
<keyword evidence="2" id="KW-1185">Reference proteome</keyword>
<dbReference type="EMBL" id="BAAANL010000001">
    <property type="protein sequence ID" value="GAA1854568.1"/>
    <property type="molecule type" value="Genomic_DNA"/>
</dbReference>
<dbReference type="Proteomes" id="UP001501094">
    <property type="component" value="Unassembled WGS sequence"/>
</dbReference>
<organism evidence="1 2">
    <name type="scientific">Myceligenerans crystallogenes</name>
    <dbReference type="NCBI Taxonomy" id="316335"/>
    <lineage>
        <taxon>Bacteria</taxon>
        <taxon>Bacillati</taxon>
        <taxon>Actinomycetota</taxon>
        <taxon>Actinomycetes</taxon>
        <taxon>Micrococcales</taxon>
        <taxon>Promicromonosporaceae</taxon>
        <taxon>Myceligenerans</taxon>
    </lineage>
</organism>
<name>A0ABP4ZFU2_9MICO</name>
<reference evidence="2" key="1">
    <citation type="journal article" date="2019" name="Int. J. Syst. Evol. Microbiol.">
        <title>The Global Catalogue of Microorganisms (GCM) 10K type strain sequencing project: providing services to taxonomists for standard genome sequencing and annotation.</title>
        <authorList>
            <consortium name="The Broad Institute Genomics Platform"/>
            <consortium name="The Broad Institute Genome Sequencing Center for Infectious Disease"/>
            <person name="Wu L."/>
            <person name="Ma J."/>
        </authorList>
    </citation>
    <scope>NUCLEOTIDE SEQUENCE [LARGE SCALE GENOMIC DNA]</scope>
    <source>
        <strain evidence="2">JCM 14326</strain>
    </source>
</reference>
<accession>A0ABP4ZFU2</accession>
<dbReference type="RefSeq" id="WP_344099966.1">
    <property type="nucleotide sequence ID" value="NZ_BAAANL010000001.1"/>
</dbReference>
<proteinExistence type="predicted"/>
<sequence>MDITDEHAPNDSRRATGIAGSLRLTVRYDADQCGSGGMRHRYFYEITDWDGLADKTFQGTDLESGVGDPVDAAGALRSLVSFLSAAADGYRSAISHPGTHPETLAMFPARVPESAYMNDDELAALRDHLSGAAVSDGARVRRAAGWPAPGTACRPPHAPRPSV</sequence>
<protein>
    <submittedName>
        <fullName evidence="1">Uncharacterized protein</fullName>
    </submittedName>
</protein>
<evidence type="ECO:0000313" key="2">
    <source>
        <dbReference type="Proteomes" id="UP001501094"/>
    </source>
</evidence>
<gene>
    <name evidence="1" type="ORF">GCM10009751_09250</name>
</gene>